<gene>
    <name evidence="1" type="ORF">DCAF_LOCUS13335</name>
</gene>
<evidence type="ECO:0000313" key="1">
    <source>
        <dbReference type="EMBL" id="CAK7338291.1"/>
    </source>
</evidence>
<protein>
    <submittedName>
        <fullName evidence="1">Uncharacterized protein</fullName>
    </submittedName>
</protein>
<reference evidence="1 2" key="1">
    <citation type="submission" date="2024-01" db="EMBL/GenBank/DDBJ databases">
        <authorList>
            <person name="Waweru B."/>
        </authorList>
    </citation>
    <scope>NUCLEOTIDE SEQUENCE [LARGE SCALE GENOMIC DNA]</scope>
</reference>
<name>A0AAV1RPG2_9ROSI</name>
<sequence>MLVAWPRSVARDASLRDELLVSGKTDVIRWLKETHHKVSSGDSKIRRSLHHPAYHEHDLALRFK</sequence>
<dbReference type="Proteomes" id="UP001314170">
    <property type="component" value="Unassembled WGS sequence"/>
</dbReference>
<evidence type="ECO:0000313" key="2">
    <source>
        <dbReference type="Proteomes" id="UP001314170"/>
    </source>
</evidence>
<dbReference type="AlphaFoldDB" id="A0AAV1RPG2"/>
<dbReference type="EMBL" id="CAWUPB010001116">
    <property type="protein sequence ID" value="CAK7338291.1"/>
    <property type="molecule type" value="Genomic_DNA"/>
</dbReference>
<proteinExistence type="predicted"/>
<organism evidence="1 2">
    <name type="scientific">Dovyalis caffra</name>
    <dbReference type="NCBI Taxonomy" id="77055"/>
    <lineage>
        <taxon>Eukaryota</taxon>
        <taxon>Viridiplantae</taxon>
        <taxon>Streptophyta</taxon>
        <taxon>Embryophyta</taxon>
        <taxon>Tracheophyta</taxon>
        <taxon>Spermatophyta</taxon>
        <taxon>Magnoliopsida</taxon>
        <taxon>eudicotyledons</taxon>
        <taxon>Gunneridae</taxon>
        <taxon>Pentapetalae</taxon>
        <taxon>rosids</taxon>
        <taxon>fabids</taxon>
        <taxon>Malpighiales</taxon>
        <taxon>Salicaceae</taxon>
        <taxon>Flacourtieae</taxon>
        <taxon>Dovyalis</taxon>
    </lineage>
</organism>
<keyword evidence="2" id="KW-1185">Reference proteome</keyword>
<accession>A0AAV1RPG2</accession>
<comment type="caution">
    <text evidence="1">The sequence shown here is derived from an EMBL/GenBank/DDBJ whole genome shotgun (WGS) entry which is preliminary data.</text>
</comment>